<accession>A0ABW2I8K4</accession>
<dbReference type="Gene3D" id="2.40.30.170">
    <property type="match status" value="1"/>
</dbReference>
<evidence type="ECO:0000256" key="3">
    <source>
        <dbReference type="SAM" id="MobiDB-lite"/>
    </source>
</evidence>
<comment type="similarity">
    <text evidence="1">Belongs to the membrane fusion protein (MFP) (TC 8.A.1) family.</text>
</comment>
<dbReference type="Pfam" id="PF25893">
    <property type="entry name" value="HH_CzcB"/>
    <property type="match status" value="1"/>
</dbReference>
<evidence type="ECO:0000256" key="4">
    <source>
        <dbReference type="SAM" id="Phobius"/>
    </source>
</evidence>
<keyword evidence="4" id="KW-0812">Transmembrane</keyword>
<keyword evidence="4" id="KW-1133">Transmembrane helix</keyword>
<dbReference type="Gene3D" id="2.40.420.20">
    <property type="match status" value="1"/>
</dbReference>
<sequence>MKINLNKKQSMTIAAIIAIGILLGGLILLSGKTGSSAGDSHGHADSHGDSEHHAEKKSGDKDHADADKHADGEHHAEEGKKADAGKEETENKILLSDAQIKAAGVSLQVADAAHIKTALVLPGEIQFNEDRTAHVVPRLAGVVQSVPANLGQQVRKGQVLAVIASTGLSEQRSELFAAQKRLTLAKLTYEREKKLWQEKISAEQDYLQAQQVLHETEIAVQNARQKLSALGADAGSAGAFNRYEIRAPFDGIVVEKHISLGEAVKEDANIFTLSDLSTVWADIAVPAKDLNAVRVGEKVTVKASAFDSTATGTVAYVGSLLGVQTRTANARVTLANPQGTWRPGLFVNVEIVANEVEVPVAVATDAIQTINDKPVVFVKVADGFIAQEVSTGRTDGKRVEIVKGLKAGSEYAAGGSFVIKSELGKASAEHTH</sequence>
<keyword evidence="2" id="KW-0813">Transport</keyword>
<dbReference type="NCBIfam" id="TIGR01730">
    <property type="entry name" value="RND_mfp"/>
    <property type="match status" value="1"/>
</dbReference>
<dbReference type="Pfam" id="PF25975">
    <property type="entry name" value="CzcB_C"/>
    <property type="match status" value="1"/>
</dbReference>
<dbReference type="Gene3D" id="2.40.50.100">
    <property type="match status" value="1"/>
</dbReference>
<comment type="caution">
    <text evidence="9">The sequence shown here is derived from an EMBL/GenBank/DDBJ whole genome shotgun (WGS) entry which is preliminary data.</text>
</comment>
<feature type="domain" description="CzcB-like barrel-sandwich hybrid" evidence="7">
    <location>
        <begin position="131"/>
        <end position="275"/>
    </location>
</feature>
<evidence type="ECO:0000256" key="1">
    <source>
        <dbReference type="ARBA" id="ARBA00009477"/>
    </source>
</evidence>
<dbReference type="RefSeq" id="WP_382270514.1">
    <property type="nucleotide sequence ID" value="NZ_JBHTBU010000001.1"/>
</dbReference>
<dbReference type="Proteomes" id="UP001596542">
    <property type="component" value="Unassembled WGS sequence"/>
</dbReference>
<feature type="transmembrane region" description="Helical" evidence="4">
    <location>
        <begin position="12"/>
        <end position="31"/>
    </location>
</feature>
<dbReference type="EMBL" id="JBHTBU010000001">
    <property type="protein sequence ID" value="MFC7287385.1"/>
    <property type="molecule type" value="Genomic_DNA"/>
</dbReference>
<dbReference type="SUPFAM" id="SSF111369">
    <property type="entry name" value="HlyD-like secretion proteins"/>
    <property type="match status" value="1"/>
</dbReference>
<dbReference type="InterPro" id="IPR058792">
    <property type="entry name" value="Beta-barrel_RND_2"/>
</dbReference>
<evidence type="ECO:0000313" key="10">
    <source>
        <dbReference type="Proteomes" id="UP001596542"/>
    </source>
</evidence>
<gene>
    <name evidence="9" type="ORF">ACFQPC_04970</name>
</gene>
<dbReference type="Pfam" id="PF25973">
    <property type="entry name" value="BSH_CzcB"/>
    <property type="match status" value="1"/>
</dbReference>
<keyword evidence="10" id="KW-1185">Reference proteome</keyword>
<name>A0ABW2I8K4_9BURK</name>
<evidence type="ECO:0000259" key="5">
    <source>
        <dbReference type="Pfam" id="PF25893"/>
    </source>
</evidence>
<feature type="domain" description="CzcB-like alpha-helical hairpin" evidence="5">
    <location>
        <begin position="170"/>
        <end position="229"/>
    </location>
</feature>
<feature type="compositionally biased region" description="Basic and acidic residues" evidence="3">
    <location>
        <begin position="40"/>
        <end position="88"/>
    </location>
</feature>
<evidence type="ECO:0000256" key="2">
    <source>
        <dbReference type="ARBA" id="ARBA00022448"/>
    </source>
</evidence>
<dbReference type="InterPro" id="IPR058647">
    <property type="entry name" value="BSH_CzcB-like"/>
</dbReference>
<evidence type="ECO:0000259" key="6">
    <source>
        <dbReference type="Pfam" id="PF25954"/>
    </source>
</evidence>
<organism evidence="9 10">
    <name type="scientific">Herminiimonas glaciei</name>
    <dbReference type="NCBI Taxonomy" id="523788"/>
    <lineage>
        <taxon>Bacteria</taxon>
        <taxon>Pseudomonadati</taxon>
        <taxon>Pseudomonadota</taxon>
        <taxon>Betaproteobacteria</taxon>
        <taxon>Burkholderiales</taxon>
        <taxon>Oxalobacteraceae</taxon>
        <taxon>Herminiimonas</taxon>
    </lineage>
</organism>
<proteinExistence type="inferred from homology"/>
<dbReference type="PANTHER" id="PTHR30097">
    <property type="entry name" value="CATION EFFLUX SYSTEM PROTEIN CUSB"/>
    <property type="match status" value="1"/>
</dbReference>
<protein>
    <submittedName>
        <fullName evidence="9">Efflux RND transporter periplasmic adaptor subunit</fullName>
    </submittedName>
</protein>
<feature type="domain" description="CzcB-like C-terminal circularly permuted SH3-like" evidence="8">
    <location>
        <begin position="360"/>
        <end position="420"/>
    </location>
</feature>
<evidence type="ECO:0000259" key="7">
    <source>
        <dbReference type="Pfam" id="PF25973"/>
    </source>
</evidence>
<feature type="region of interest" description="Disordered" evidence="3">
    <location>
        <begin position="34"/>
        <end position="88"/>
    </location>
</feature>
<reference evidence="10" key="1">
    <citation type="journal article" date="2019" name="Int. J. Syst. Evol. Microbiol.">
        <title>The Global Catalogue of Microorganisms (GCM) 10K type strain sequencing project: providing services to taxonomists for standard genome sequencing and annotation.</title>
        <authorList>
            <consortium name="The Broad Institute Genomics Platform"/>
            <consortium name="The Broad Institute Genome Sequencing Center for Infectious Disease"/>
            <person name="Wu L."/>
            <person name="Ma J."/>
        </authorList>
    </citation>
    <scope>NUCLEOTIDE SEQUENCE [LARGE SCALE GENOMIC DNA]</scope>
    <source>
        <strain evidence="10">KACC 12508</strain>
    </source>
</reference>
<dbReference type="InterPro" id="IPR006143">
    <property type="entry name" value="RND_pump_MFP"/>
</dbReference>
<evidence type="ECO:0000313" key="9">
    <source>
        <dbReference type="EMBL" id="MFC7287385.1"/>
    </source>
</evidence>
<evidence type="ECO:0000259" key="8">
    <source>
        <dbReference type="Pfam" id="PF25975"/>
    </source>
</evidence>
<dbReference type="PANTHER" id="PTHR30097:SF4">
    <property type="entry name" value="SLR6042 PROTEIN"/>
    <property type="match status" value="1"/>
</dbReference>
<dbReference type="Gene3D" id="1.10.287.470">
    <property type="entry name" value="Helix hairpin bin"/>
    <property type="match status" value="1"/>
</dbReference>
<dbReference type="Pfam" id="PF25954">
    <property type="entry name" value="Beta-barrel_RND_2"/>
    <property type="match status" value="1"/>
</dbReference>
<keyword evidence="4" id="KW-0472">Membrane</keyword>
<feature type="domain" description="CusB-like beta-barrel" evidence="6">
    <location>
        <begin position="278"/>
        <end position="353"/>
    </location>
</feature>
<dbReference type="InterPro" id="IPR051909">
    <property type="entry name" value="MFP_Cation_Efflux"/>
</dbReference>
<dbReference type="InterPro" id="IPR058648">
    <property type="entry name" value="HH_CzcB-like"/>
</dbReference>
<dbReference type="InterPro" id="IPR058649">
    <property type="entry name" value="CzcB_C"/>
</dbReference>